<organism evidence="10 11">
    <name type="scientific">Litorilinea aerophila</name>
    <dbReference type="NCBI Taxonomy" id="1204385"/>
    <lineage>
        <taxon>Bacteria</taxon>
        <taxon>Bacillati</taxon>
        <taxon>Chloroflexota</taxon>
        <taxon>Caldilineae</taxon>
        <taxon>Caldilineales</taxon>
        <taxon>Caldilineaceae</taxon>
        <taxon>Litorilinea</taxon>
    </lineage>
</organism>
<keyword evidence="5 8" id="KW-0460">Magnesium</keyword>
<proteinExistence type="inferred from homology"/>
<evidence type="ECO:0000256" key="2">
    <source>
        <dbReference type="ARBA" id="ARBA00022679"/>
    </source>
</evidence>
<name>A0A540VJZ8_9CHLR</name>
<reference evidence="10 11" key="1">
    <citation type="submission" date="2019-06" db="EMBL/GenBank/DDBJ databases">
        <title>Genome sequence of Litorilinea aerophila BAA-2444.</title>
        <authorList>
            <person name="Maclea K.S."/>
            <person name="Maurais E.G."/>
            <person name="Iannazzi L.C."/>
        </authorList>
    </citation>
    <scope>NUCLEOTIDE SEQUENCE [LARGE SCALE GENOMIC DNA]</scope>
    <source>
        <strain evidence="10 11">ATCC BAA-2444</strain>
    </source>
</reference>
<keyword evidence="8" id="KW-0963">Cytoplasm</keyword>
<dbReference type="GO" id="GO:0006633">
    <property type="term" value="P:fatty acid biosynthetic process"/>
    <property type="evidence" value="ECO:0007669"/>
    <property type="project" value="UniProtKB-UniRule"/>
</dbReference>
<comment type="cofactor">
    <cofactor evidence="8">
        <name>Mg(2+)</name>
        <dbReference type="ChEBI" id="CHEBI:18420"/>
    </cofactor>
</comment>
<comment type="catalytic activity">
    <reaction evidence="8">
        <text>apo-[ACP] + CoA = holo-[ACP] + adenosine 3',5'-bisphosphate + H(+)</text>
        <dbReference type="Rhea" id="RHEA:12068"/>
        <dbReference type="Rhea" id="RHEA-COMP:9685"/>
        <dbReference type="Rhea" id="RHEA-COMP:9690"/>
        <dbReference type="ChEBI" id="CHEBI:15378"/>
        <dbReference type="ChEBI" id="CHEBI:29999"/>
        <dbReference type="ChEBI" id="CHEBI:57287"/>
        <dbReference type="ChEBI" id="CHEBI:58343"/>
        <dbReference type="ChEBI" id="CHEBI:64479"/>
        <dbReference type="EC" id="2.7.8.7"/>
    </reaction>
</comment>
<evidence type="ECO:0000313" key="11">
    <source>
        <dbReference type="Proteomes" id="UP000317371"/>
    </source>
</evidence>
<dbReference type="InterPro" id="IPR008278">
    <property type="entry name" value="4-PPantetheinyl_Trfase_dom"/>
</dbReference>
<evidence type="ECO:0000256" key="3">
    <source>
        <dbReference type="ARBA" id="ARBA00022723"/>
    </source>
</evidence>
<dbReference type="FunCoup" id="A0A540VJZ8">
    <property type="interactions" value="121"/>
</dbReference>
<keyword evidence="4 8" id="KW-0276">Fatty acid metabolism</keyword>
<protein>
    <recommendedName>
        <fullName evidence="8">Holo-[acyl-carrier-protein] synthase</fullName>
        <shortName evidence="8">Holo-ACP synthase</shortName>
        <ecNumber evidence="8">2.7.8.7</ecNumber>
    </recommendedName>
    <alternativeName>
        <fullName evidence="8">4'-phosphopantetheinyl transferase AcpS</fullName>
    </alternativeName>
</protein>
<dbReference type="EC" id="2.7.8.7" evidence="8"/>
<dbReference type="Proteomes" id="UP000317371">
    <property type="component" value="Unassembled WGS sequence"/>
</dbReference>
<feature type="binding site" evidence="8">
    <location>
        <position position="7"/>
    </location>
    <ligand>
        <name>Mg(2+)</name>
        <dbReference type="ChEBI" id="CHEBI:18420"/>
    </ligand>
</feature>
<dbReference type="EMBL" id="VIGC01000005">
    <property type="protein sequence ID" value="TQE97046.1"/>
    <property type="molecule type" value="Genomic_DNA"/>
</dbReference>
<dbReference type="SUPFAM" id="SSF56214">
    <property type="entry name" value="4'-phosphopantetheinyl transferase"/>
    <property type="match status" value="1"/>
</dbReference>
<evidence type="ECO:0000313" key="10">
    <source>
        <dbReference type="EMBL" id="TQE97046.1"/>
    </source>
</evidence>
<dbReference type="InterPro" id="IPR002582">
    <property type="entry name" value="ACPS"/>
</dbReference>
<dbReference type="HAMAP" id="MF_00101">
    <property type="entry name" value="AcpS"/>
    <property type="match status" value="1"/>
</dbReference>
<evidence type="ECO:0000256" key="7">
    <source>
        <dbReference type="ARBA" id="ARBA00023160"/>
    </source>
</evidence>
<evidence type="ECO:0000259" key="9">
    <source>
        <dbReference type="Pfam" id="PF01648"/>
    </source>
</evidence>
<feature type="binding site" evidence="8">
    <location>
        <position position="53"/>
    </location>
    <ligand>
        <name>Mg(2+)</name>
        <dbReference type="ChEBI" id="CHEBI:18420"/>
    </ligand>
</feature>
<evidence type="ECO:0000256" key="5">
    <source>
        <dbReference type="ARBA" id="ARBA00022842"/>
    </source>
</evidence>
<sequence length="123" mass="13601">MLRTGVDMMEIERLRQAVDRHGARFLQRVFTPGELADCGPRMESLAGRFAAKEAVAKALGTGIWRAGIQWTDIEVRRDEATGAPQLLLHGAAARRAQELGLREWSLSLSHDRERVIALVVALG</sequence>
<dbReference type="OrthoDB" id="517356at2"/>
<keyword evidence="3 8" id="KW-0479">Metal-binding</keyword>
<evidence type="ECO:0000256" key="4">
    <source>
        <dbReference type="ARBA" id="ARBA00022832"/>
    </source>
</evidence>
<dbReference type="AlphaFoldDB" id="A0A540VJZ8"/>
<dbReference type="GO" id="GO:0000287">
    <property type="term" value="F:magnesium ion binding"/>
    <property type="evidence" value="ECO:0007669"/>
    <property type="project" value="UniProtKB-UniRule"/>
</dbReference>
<dbReference type="NCBIfam" id="TIGR00556">
    <property type="entry name" value="pantethn_trn"/>
    <property type="match status" value="1"/>
</dbReference>
<dbReference type="GO" id="GO:0008897">
    <property type="term" value="F:holo-[acyl-carrier-protein] synthase activity"/>
    <property type="evidence" value="ECO:0007669"/>
    <property type="project" value="UniProtKB-UniRule"/>
</dbReference>
<evidence type="ECO:0000256" key="1">
    <source>
        <dbReference type="ARBA" id="ARBA00022516"/>
    </source>
</evidence>
<dbReference type="Gene3D" id="3.90.470.20">
    <property type="entry name" value="4'-phosphopantetheinyl transferase domain"/>
    <property type="match status" value="1"/>
</dbReference>
<comment type="function">
    <text evidence="8">Transfers the 4'-phosphopantetheine moiety from coenzyme A to a Ser of acyl-carrier-protein.</text>
</comment>
<comment type="caution">
    <text evidence="10">The sequence shown here is derived from an EMBL/GenBank/DDBJ whole genome shotgun (WGS) entry which is preliminary data.</text>
</comment>
<keyword evidence="1 8" id="KW-0444">Lipid biosynthesis</keyword>
<comment type="subcellular location">
    <subcellularLocation>
        <location evidence="8">Cytoplasm</location>
    </subcellularLocation>
</comment>
<dbReference type="InParanoid" id="A0A540VJZ8"/>
<feature type="domain" description="4'-phosphopantetheinyl transferase" evidence="9">
    <location>
        <begin position="5"/>
        <end position="101"/>
    </location>
</feature>
<dbReference type="InterPro" id="IPR037143">
    <property type="entry name" value="4-PPantetheinyl_Trfase_dom_sf"/>
</dbReference>
<keyword evidence="7 8" id="KW-0275">Fatty acid biosynthesis</keyword>
<dbReference type="RefSeq" id="WP_141609031.1">
    <property type="nucleotide sequence ID" value="NZ_VIGC02000005.1"/>
</dbReference>
<comment type="similarity">
    <text evidence="8">Belongs to the P-Pant transferase superfamily. AcpS family.</text>
</comment>
<dbReference type="InterPro" id="IPR004568">
    <property type="entry name" value="Ppantetheine-prot_Trfase_dom"/>
</dbReference>
<keyword evidence="6 8" id="KW-0443">Lipid metabolism</keyword>
<keyword evidence="2 8" id="KW-0808">Transferase</keyword>
<evidence type="ECO:0000256" key="6">
    <source>
        <dbReference type="ARBA" id="ARBA00023098"/>
    </source>
</evidence>
<dbReference type="GO" id="GO:0005737">
    <property type="term" value="C:cytoplasm"/>
    <property type="evidence" value="ECO:0007669"/>
    <property type="project" value="UniProtKB-SubCell"/>
</dbReference>
<keyword evidence="11" id="KW-1185">Reference proteome</keyword>
<dbReference type="NCBIfam" id="TIGR00516">
    <property type="entry name" value="acpS"/>
    <property type="match status" value="1"/>
</dbReference>
<accession>A0A540VJZ8</accession>
<dbReference type="Pfam" id="PF01648">
    <property type="entry name" value="ACPS"/>
    <property type="match status" value="1"/>
</dbReference>
<gene>
    <name evidence="8 10" type="primary">acpS</name>
    <name evidence="10" type="ORF">FKZ61_05270</name>
</gene>
<evidence type="ECO:0000256" key="8">
    <source>
        <dbReference type="HAMAP-Rule" id="MF_00101"/>
    </source>
</evidence>